<dbReference type="Pfam" id="PF01070">
    <property type="entry name" value="FMN_dh"/>
    <property type="match status" value="1"/>
</dbReference>
<comment type="cofactor">
    <cofactor evidence="1">
        <name>FMN</name>
        <dbReference type="ChEBI" id="CHEBI:58210"/>
    </cofactor>
</comment>
<dbReference type="AlphaFoldDB" id="A0AAD9Y233"/>
<evidence type="ECO:0000313" key="7">
    <source>
        <dbReference type="Proteomes" id="UP001281614"/>
    </source>
</evidence>
<evidence type="ECO:0000256" key="4">
    <source>
        <dbReference type="SAM" id="MobiDB-lite"/>
    </source>
</evidence>
<dbReference type="GO" id="GO:0010181">
    <property type="term" value="F:FMN binding"/>
    <property type="evidence" value="ECO:0007669"/>
    <property type="project" value="InterPro"/>
</dbReference>
<dbReference type="Gene3D" id="3.20.20.70">
    <property type="entry name" value="Aldolase class I"/>
    <property type="match status" value="1"/>
</dbReference>
<protein>
    <submittedName>
        <fullName evidence="6">Cell wall cysteine-rich protein</fullName>
    </submittedName>
</protein>
<dbReference type="InterPro" id="IPR012133">
    <property type="entry name" value="Alpha-hydoxy_acid_DH_FMN"/>
</dbReference>
<dbReference type="InterPro" id="IPR013785">
    <property type="entry name" value="Aldolase_TIM"/>
</dbReference>
<feature type="domain" description="FMN hydroxy acid dehydrogenase" evidence="5">
    <location>
        <begin position="1"/>
        <end position="256"/>
    </location>
</feature>
<dbReference type="InterPro" id="IPR037396">
    <property type="entry name" value="FMN_HAD"/>
</dbReference>
<evidence type="ECO:0000256" key="3">
    <source>
        <dbReference type="ARBA" id="ARBA00024042"/>
    </source>
</evidence>
<feature type="compositionally biased region" description="Gly residues" evidence="4">
    <location>
        <begin position="759"/>
        <end position="768"/>
    </location>
</feature>
<evidence type="ECO:0000256" key="1">
    <source>
        <dbReference type="ARBA" id="ARBA00001917"/>
    </source>
</evidence>
<dbReference type="PROSITE" id="PS51349">
    <property type="entry name" value="FMN_HYDROXY_ACID_DH_2"/>
    <property type="match status" value="1"/>
</dbReference>
<dbReference type="Proteomes" id="UP001281614">
    <property type="component" value="Unassembled WGS sequence"/>
</dbReference>
<dbReference type="CDD" id="cd02809">
    <property type="entry name" value="alpha_hydroxyacid_oxid_FMN"/>
    <property type="match status" value="1"/>
</dbReference>
<name>A0AAD9Y233_COLKA</name>
<feature type="compositionally biased region" description="Gly residues" evidence="4">
    <location>
        <begin position="675"/>
        <end position="685"/>
    </location>
</feature>
<dbReference type="PANTHER" id="PTHR10578">
    <property type="entry name" value="S -2-HYDROXY-ACID OXIDASE-RELATED"/>
    <property type="match status" value="1"/>
</dbReference>
<dbReference type="PANTHER" id="PTHR10578:SF149">
    <property type="entry name" value="2-HYDROXYACID OXIDASE 2"/>
    <property type="match status" value="1"/>
</dbReference>
<organism evidence="6 7">
    <name type="scientific">Colletotrichum kahawae</name>
    <name type="common">Coffee berry disease fungus</name>
    <dbReference type="NCBI Taxonomy" id="34407"/>
    <lineage>
        <taxon>Eukaryota</taxon>
        <taxon>Fungi</taxon>
        <taxon>Dikarya</taxon>
        <taxon>Ascomycota</taxon>
        <taxon>Pezizomycotina</taxon>
        <taxon>Sordariomycetes</taxon>
        <taxon>Hypocreomycetidae</taxon>
        <taxon>Glomerellales</taxon>
        <taxon>Glomerellaceae</taxon>
        <taxon>Colletotrichum</taxon>
        <taxon>Colletotrichum gloeosporioides species complex</taxon>
    </lineage>
</organism>
<comment type="similarity">
    <text evidence="3">Belongs to the FMN-dependent alpha-hydroxy acid dehydrogenase family.</text>
</comment>
<feature type="compositionally biased region" description="Polar residues" evidence="4">
    <location>
        <begin position="605"/>
        <end position="618"/>
    </location>
</feature>
<feature type="compositionally biased region" description="Basic and acidic residues" evidence="4">
    <location>
        <begin position="575"/>
        <end position="584"/>
    </location>
</feature>
<dbReference type="SUPFAM" id="SSF51395">
    <property type="entry name" value="FMN-linked oxidoreductases"/>
    <property type="match status" value="1"/>
</dbReference>
<keyword evidence="2" id="KW-0560">Oxidoreductase</keyword>
<dbReference type="EMBL" id="VYYT01000554">
    <property type="protein sequence ID" value="KAK2732142.1"/>
    <property type="molecule type" value="Genomic_DNA"/>
</dbReference>
<evidence type="ECO:0000259" key="5">
    <source>
        <dbReference type="PROSITE" id="PS51349"/>
    </source>
</evidence>
<sequence length="800" mass="83920">MNANMTLSAGSSTPIEDVAEVREKSERSPPLWVQLYLQTDVSKSVQWIKRAEAAGCTALVLTVDTPILGNRLSERRGLRAEKALGTTPTASAATVNRILMDVRTKQEAKDIADAAGGALMNSALTWETTIPFLRSVSSMKILLKGVMHEEDARLAVEYGVDGIVVSNHRGRQLDCVPATLELLPQIAEVVAGKIPLILDGGVRRGSDVFKAIALGADFVLVGRPVPWGLAYDGENGVSSVLNILERELSRTMALAGDEASIFEFTPPSGWMLEADQCVKRGVPDCPNNTYPDGDTYVSTLEAPGCPEGYLYHDSKCILRSSPACSGKTILEGDKCVSYAKPTCDGTAFEGVGCLSIKDAPVCPSGSVLNQEGQCVTTIQATCTPPSVYGDGRCVHGQPACQAGFVLTDDGCRSVDEPSCPDGKTMVKGTCVSIEKETYKPGYVLKDGQCVSALPPSCGENQVHNGTGCVGVMPDCPENTFFENGECVASNDPKCDANFVFNGKSCVAVKEPTCTEGHVYNAVTGECFTKAVPECQEDEILEDGRCKLVIAPCVEYKFCLAGAQGLLSGSGGPRKPAGDSKDKSQKPLAGKPSSSEDIKKGAPDGTQASNPIGDQITNDETAKRDTQAGKDSINLADKEQPETLTPPGAETNSGNTGTVPDQNVQVPDPGTIAKDGSGGIEKGAGADGSTEPQQSPSDEGEASYAGRGSGSGASGTAQDGAGREKGGRWIDYEEEIPDRRKLRKWIEDDDAGAHGSIPSGQGGTGGLPSGGHWKLDVDIGSLPEGIQKPAADIADNFSTRE</sequence>
<feature type="compositionally biased region" description="Polar residues" evidence="4">
    <location>
        <begin position="649"/>
        <end position="664"/>
    </location>
</feature>
<feature type="region of interest" description="Disordered" evidence="4">
    <location>
        <begin position="567"/>
        <end position="800"/>
    </location>
</feature>
<gene>
    <name evidence="6" type="ORF">CKAH01_02088</name>
</gene>
<proteinExistence type="inferred from homology"/>
<reference evidence="6" key="1">
    <citation type="submission" date="2023-02" db="EMBL/GenBank/DDBJ databases">
        <title>Colletotrichum kahawae CIFC_Que2 genome sequencing and assembly.</title>
        <authorList>
            <person name="Baroncelli R."/>
        </authorList>
    </citation>
    <scope>NUCLEOTIDE SEQUENCE</scope>
    <source>
        <strain evidence="6">CIFC_Que2</strain>
    </source>
</reference>
<accession>A0AAD9Y233</accession>
<comment type="caution">
    <text evidence="6">The sequence shown here is derived from an EMBL/GenBank/DDBJ whole genome shotgun (WGS) entry which is preliminary data.</text>
</comment>
<feature type="compositionally biased region" description="Basic and acidic residues" evidence="4">
    <location>
        <begin position="720"/>
        <end position="730"/>
    </location>
</feature>
<evidence type="ECO:0000256" key="2">
    <source>
        <dbReference type="ARBA" id="ARBA00023002"/>
    </source>
</evidence>
<dbReference type="InterPro" id="IPR000262">
    <property type="entry name" value="FMN-dep_DH"/>
</dbReference>
<dbReference type="GO" id="GO:0016491">
    <property type="term" value="F:oxidoreductase activity"/>
    <property type="evidence" value="ECO:0007669"/>
    <property type="project" value="UniProtKB-KW"/>
</dbReference>
<evidence type="ECO:0000313" key="6">
    <source>
        <dbReference type="EMBL" id="KAK2732142.1"/>
    </source>
</evidence>
<keyword evidence="7" id="KW-1185">Reference proteome</keyword>